<dbReference type="EMBL" id="DS833048">
    <property type="protein sequence ID" value="EEC12392.1"/>
    <property type="molecule type" value="Genomic_DNA"/>
</dbReference>
<reference evidence="2" key="2">
    <citation type="submission" date="2020-05" db="UniProtKB">
        <authorList>
            <consortium name="EnsemblMetazoa"/>
        </authorList>
    </citation>
    <scope>IDENTIFICATION</scope>
    <source>
        <strain evidence="2">wikel</strain>
    </source>
</reference>
<dbReference type="EnsemblMetazoa" id="ISCW009578-RA">
    <property type="protein sequence ID" value="ISCW009578-PA"/>
    <property type="gene ID" value="ISCW009578"/>
</dbReference>
<protein>
    <submittedName>
        <fullName evidence="1 2">Uncharacterized protein</fullName>
    </submittedName>
</protein>
<evidence type="ECO:0000313" key="1">
    <source>
        <dbReference type="EMBL" id="EEC12392.1"/>
    </source>
</evidence>
<dbReference type="HOGENOM" id="CLU_2173751_0_0_1"/>
<dbReference type="AlphaFoldDB" id="B7Q0M0"/>
<keyword evidence="3" id="KW-1185">Reference proteome</keyword>
<evidence type="ECO:0000313" key="2">
    <source>
        <dbReference type="EnsemblMetazoa" id="ISCW009578-PA"/>
    </source>
</evidence>
<dbReference type="PaxDb" id="6945-B7Q0M0"/>
<gene>
    <name evidence="1" type="ORF">IscW_ISCW009578</name>
</gene>
<dbReference type="Proteomes" id="UP000001555">
    <property type="component" value="Unassembled WGS sequence"/>
</dbReference>
<dbReference type="InParanoid" id="B7Q0M0"/>
<dbReference type="EMBL" id="ABJB010282661">
    <property type="status" value="NOT_ANNOTATED_CDS"/>
    <property type="molecule type" value="Genomic_DNA"/>
</dbReference>
<sequence length="110" mass="11984">MWFVRHNTALQGCRRNSGDALAWALRGKANACTGAATVAADPTSARFADAVLTLDEARSLRVIFTCVTRKNLITLKTATLRPSQPISLAPRAAIKTQLLSHLADPEKERR</sequence>
<proteinExistence type="predicted"/>
<reference evidence="1 3" key="1">
    <citation type="submission" date="2008-03" db="EMBL/GenBank/DDBJ databases">
        <title>Annotation of Ixodes scapularis.</title>
        <authorList>
            <consortium name="Ixodes scapularis Genome Project Consortium"/>
            <person name="Caler E."/>
            <person name="Hannick L.I."/>
            <person name="Bidwell S."/>
            <person name="Joardar V."/>
            <person name="Thiagarajan M."/>
            <person name="Amedeo P."/>
            <person name="Galinsky K.J."/>
            <person name="Schobel S."/>
            <person name="Inman J."/>
            <person name="Hostetler J."/>
            <person name="Miller J."/>
            <person name="Hammond M."/>
            <person name="Megy K."/>
            <person name="Lawson D."/>
            <person name="Kodira C."/>
            <person name="Sutton G."/>
            <person name="Meyer J."/>
            <person name="Hill C.A."/>
            <person name="Birren B."/>
            <person name="Nene V."/>
            <person name="Collins F."/>
            <person name="Alarcon-Chaidez F."/>
            <person name="Wikel S."/>
            <person name="Strausberg R."/>
        </authorList>
    </citation>
    <scope>NUCLEOTIDE SEQUENCE [LARGE SCALE GENOMIC DNA]</scope>
    <source>
        <strain evidence="3">Wikel</strain>
        <strain evidence="1">Wikel colony</strain>
    </source>
</reference>
<name>B7Q0M0_IXOSC</name>
<dbReference type="VEuPathDB" id="VectorBase:ISCW009578"/>
<organism>
    <name type="scientific">Ixodes scapularis</name>
    <name type="common">Black-legged tick</name>
    <name type="synonym">Deer tick</name>
    <dbReference type="NCBI Taxonomy" id="6945"/>
    <lineage>
        <taxon>Eukaryota</taxon>
        <taxon>Metazoa</taxon>
        <taxon>Ecdysozoa</taxon>
        <taxon>Arthropoda</taxon>
        <taxon>Chelicerata</taxon>
        <taxon>Arachnida</taxon>
        <taxon>Acari</taxon>
        <taxon>Parasitiformes</taxon>
        <taxon>Ixodida</taxon>
        <taxon>Ixodoidea</taxon>
        <taxon>Ixodidae</taxon>
        <taxon>Ixodinae</taxon>
        <taxon>Ixodes</taxon>
    </lineage>
</organism>
<accession>B7Q0M0</accession>
<evidence type="ECO:0000313" key="3">
    <source>
        <dbReference type="Proteomes" id="UP000001555"/>
    </source>
</evidence>